<dbReference type="AlphaFoldDB" id="A0A3B0Z095"/>
<keyword evidence="14" id="KW-0411">Iron-sulfur</keyword>
<evidence type="ECO:0000259" key="17">
    <source>
        <dbReference type="Pfam" id="PF01077"/>
    </source>
</evidence>
<keyword evidence="6" id="KW-0004">4Fe-4S</keyword>
<dbReference type="PRINTS" id="PR00397">
    <property type="entry name" value="SIROHAEM"/>
</dbReference>
<dbReference type="SUPFAM" id="SSF55124">
    <property type="entry name" value="Nitrite/Sulfite reductase N-terminal domain-like"/>
    <property type="match status" value="1"/>
</dbReference>
<evidence type="ECO:0000256" key="1">
    <source>
        <dbReference type="ARBA" id="ARBA00001929"/>
    </source>
</evidence>
<feature type="domain" description="FAD/NAD(P)-binding" evidence="20">
    <location>
        <begin position="4"/>
        <end position="280"/>
    </location>
</feature>
<evidence type="ECO:0000256" key="7">
    <source>
        <dbReference type="ARBA" id="ARBA00022617"/>
    </source>
</evidence>
<dbReference type="InterPro" id="IPR005117">
    <property type="entry name" value="NiRdtase/SiRdtase_haem-b_fer"/>
</dbReference>
<dbReference type="Gene3D" id="3.50.50.60">
    <property type="entry name" value="FAD/NAD(P)-binding domain"/>
    <property type="match status" value="2"/>
</dbReference>
<dbReference type="GO" id="GO:0050660">
    <property type="term" value="F:flavin adenine dinucleotide binding"/>
    <property type="evidence" value="ECO:0007669"/>
    <property type="project" value="InterPro"/>
</dbReference>
<dbReference type="PRINTS" id="PR00411">
    <property type="entry name" value="PNDRDTASEI"/>
</dbReference>
<keyword evidence="7" id="KW-0349">Heme</keyword>
<dbReference type="GO" id="GO:0050661">
    <property type="term" value="F:NADP binding"/>
    <property type="evidence" value="ECO:0007669"/>
    <property type="project" value="InterPro"/>
</dbReference>
<feature type="domain" description="NADH-rubredoxin oxidoreductase C-terminal" evidence="21">
    <location>
        <begin position="316"/>
        <end position="382"/>
    </location>
</feature>
<evidence type="ECO:0000256" key="10">
    <source>
        <dbReference type="ARBA" id="ARBA00022723"/>
    </source>
</evidence>
<dbReference type="PANTHER" id="PTHR43809:SF1">
    <property type="entry name" value="NITRITE REDUCTASE (NADH) LARGE SUBUNIT"/>
    <property type="match status" value="1"/>
</dbReference>
<comment type="cofactor">
    <cofactor evidence="3">
        <name>FAD</name>
        <dbReference type="ChEBI" id="CHEBI:57692"/>
    </cofactor>
</comment>
<evidence type="ECO:0000256" key="8">
    <source>
        <dbReference type="ARBA" id="ARBA00022630"/>
    </source>
</evidence>
<dbReference type="NCBIfam" id="TIGR02374">
    <property type="entry name" value="nitri_red_nirB"/>
    <property type="match status" value="1"/>
</dbReference>
<dbReference type="InterPro" id="IPR017121">
    <property type="entry name" value="Nitrite_Rdtase_lsu"/>
</dbReference>
<keyword evidence="11" id="KW-0274">FAD</keyword>
<dbReference type="InterPro" id="IPR036136">
    <property type="entry name" value="Nit/Sulf_reduc_fer-like_dom_sf"/>
</dbReference>
<dbReference type="GO" id="GO:0051539">
    <property type="term" value="F:4 iron, 4 sulfur cluster binding"/>
    <property type="evidence" value="ECO:0007669"/>
    <property type="project" value="UniProtKB-KW"/>
</dbReference>
<comment type="cofactor">
    <cofactor evidence="2">
        <name>[4Fe-4S] cluster</name>
        <dbReference type="ChEBI" id="CHEBI:49883"/>
    </cofactor>
</comment>
<dbReference type="FunFam" id="3.50.50.60:FF:000033">
    <property type="entry name" value="Nitrite reductase [NAD(P)H], large subunit"/>
    <property type="match status" value="1"/>
</dbReference>
<dbReference type="GO" id="GO:0046872">
    <property type="term" value="F:metal ion binding"/>
    <property type="evidence" value="ECO:0007669"/>
    <property type="project" value="UniProtKB-KW"/>
</dbReference>
<evidence type="ECO:0000256" key="5">
    <source>
        <dbReference type="ARBA" id="ARBA00010429"/>
    </source>
</evidence>
<keyword evidence="12 22" id="KW-0560">Oxidoreductase</keyword>
<evidence type="ECO:0000256" key="9">
    <source>
        <dbReference type="ARBA" id="ARBA00022714"/>
    </source>
</evidence>
<evidence type="ECO:0000259" key="21">
    <source>
        <dbReference type="Pfam" id="PF18267"/>
    </source>
</evidence>
<reference evidence="22" key="1">
    <citation type="submission" date="2018-06" db="EMBL/GenBank/DDBJ databases">
        <authorList>
            <person name="Zhirakovskaya E."/>
        </authorList>
    </citation>
    <scope>NUCLEOTIDE SEQUENCE</scope>
</reference>
<feature type="domain" description="Nitrite/Sulfite reductase ferredoxin-like" evidence="18">
    <location>
        <begin position="558"/>
        <end position="622"/>
    </location>
</feature>
<comment type="similarity">
    <text evidence="5">Belongs to the nitrite and sulfite reductase 4Fe-4S domain family.</text>
</comment>
<dbReference type="PIRSF" id="PIRSF037149">
    <property type="entry name" value="NirB"/>
    <property type="match status" value="1"/>
</dbReference>
<dbReference type="EC" id="1.7.1.4" evidence="22"/>
<comment type="cofactor">
    <cofactor evidence="16">
        <name>[2Fe-2S] cluster</name>
        <dbReference type="ChEBI" id="CHEBI:190135"/>
    </cofactor>
</comment>
<dbReference type="InterPro" id="IPR036188">
    <property type="entry name" value="FAD/NAD-bd_sf"/>
</dbReference>
<name>A0A3B0Z095_9ZZZZ</name>
<keyword evidence="9" id="KW-0001">2Fe-2S</keyword>
<dbReference type="GO" id="GO:0008942">
    <property type="term" value="F:nitrite reductase [NAD(P)H] activity"/>
    <property type="evidence" value="ECO:0007669"/>
    <property type="project" value="UniProtKB-EC"/>
</dbReference>
<dbReference type="Pfam" id="PF18267">
    <property type="entry name" value="Rubredoxin_C"/>
    <property type="match status" value="1"/>
</dbReference>
<dbReference type="EMBL" id="UOFP01000080">
    <property type="protein sequence ID" value="VAW85071.1"/>
    <property type="molecule type" value="Genomic_DNA"/>
</dbReference>
<dbReference type="PROSITE" id="PS00365">
    <property type="entry name" value="NIR_SIR"/>
    <property type="match status" value="1"/>
</dbReference>
<dbReference type="InterPro" id="IPR041854">
    <property type="entry name" value="BFD-like_2Fe2S-bd_dom_sf"/>
</dbReference>
<keyword evidence="13" id="KW-0408">Iron</keyword>
<dbReference type="GO" id="GO:0020037">
    <property type="term" value="F:heme binding"/>
    <property type="evidence" value="ECO:0007669"/>
    <property type="project" value="InterPro"/>
</dbReference>
<evidence type="ECO:0000313" key="22">
    <source>
        <dbReference type="EMBL" id="VAW85071.1"/>
    </source>
</evidence>
<dbReference type="InterPro" id="IPR012744">
    <property type="entry name" value="Nitri_red_NirB"/>
</dbReference>
<dbReference type="Pfam" id="PF04324">
    <property type="entry name" value="Fer2_BFD"/>
    <property type="match status" value="2"/>
</dbReference>
<dbReference type="InterPro" id="IPR006066">
    <property type="entry name" value="NO2/SO3_Rdtase_FeS/sirohaem_BS"/>
</dbReference>
<keyword evidence="10" id="KW-0479">Metal-binding</keyword>
<gene>
    <name evidence="22" type="ORF">MNBD_GAMMA18-2369</name>
</gene>
<comment type="cofactor">
    <cofactor evidence="1">
        <name>siroheme</name>
        <dbReference type="ChEBI" id="CHEBI:60052"/>
    </cofactor>
</comment>
<evidence type="ECO:0000256" key="14">
    <source>
        <dbReference type="ARBA" id="ARBA00023014"/>
    </source>
</evidence>
<dbReference type="Gene3D" id="3.30.390.30">
    <property type="match status" value="1"/>
</dbReference>
<keyword evidence="8" id="KW-0285">Flavoprotein</keyword>
<protein>
    <submittedName>
        <fullName evidence="22">Nitrite reductase [NAD(P)H] large subunit</fullName>
        <ecNumber evidence="22">1.7.1.4</ecNumber>
    </submittedName>
</protein>
<dbReference type="InterPro" id="IPR016156">
    <property type="entry name" value="FAD/NAD-linked_Rdtase_dimer_sf"/>
</dbReference>
<dbReference type="Gene3D" id="1.10.10.1100">
    <property type="entry name" value="BFD-like [2Fe-2S]-binding domain"/>
    <property type="match status" value="1"/>
</dbReference>
<dbReference type="InterPro" id="IPR007419">
    <property type="entry name" value="BFD-like_2Fe2S-bd_dom"/>
</dbReference>
<keyword evidence="15" id="KW-0534">Nitrate assimilation</keyword>
<dbReference type="InterPro" id="IPR052034">
    <property type="entry name" value="NasD-like"/>
</dbReference>
<evidence type="ECO:0000259" key="18">
    <source>
        <dbReference type="Pfam" id="PF03460"/>
    </source>
</evidence>
<feature type="domain" description="BFD-like [2Fe-2S]-binding" evidence="19">
    <location>
        <begin position="420"/>
        <end position="468"/>
    </location>
</feature>
<dbReference type="SUPFAM" id="SSF56014">
    <property type="entry name" value="Nitrite and sulphite reductase 4Fe-4S domain-like"/>
    <property type="match status" value="1"/>
</dbReference>
<evidence type="ECO:0000256" key="11">
    <source>
        <dbReference type="ARBA" id="ARBA00022827"/>
    </source>
</evidence>
<dbReference type="Pfam" id="PF07992">
    <property type="entry name" value="Pyr_redox_2"/>
    <property type="match status" value="1"/>
</dbReference>
<dbReference type="SUPFAM" id="SSF51905">
    <property type="entry name" value="FAD/NAD(P)-binding domain"/>
    <property type="match status" value="2"/>
</dbReference>
<dbReference type="GO" id="GO:0042128">
    <property type="term" value="P:nitrate assimilation"/>
    <property type="evidence" value="ECO:0007669"/>
    <property type="project" value="UniProtKB-UniPathway"/>
</dbReference>
<sequence length="811" mass="88152">MKEKLVLVGNGMAGVRTLEELLKIAPDKYDITVFGAEPHCNYNRIMLSPVLAGEKTIDEIILNTQEWYDENNITLHTGKTVVDINRKAQQVIAADGTTASYDRLLLATGSNPFIIPVPGHDKEGVIGFRDINDVDTMLDAAKNYKKAVVIGGGLLGLEAANGLVINGMDVTVVHLGDTLMEMQMDSFSGEMLKASLEERGLKFRMNSSTTELTGGKRVTGLTFADGGELEADLVVMAAGIRPNIELAKKVGIHCERGIVVNDTLQTFDPKVYSVGECVQHRGVAYGLVAPLFEQARVCANHLAGYGIGIYEGSTTSTKLKVTGIDLFSAGDFHGDESTEEVVMKDAARGIYKKVVLKDNKIIGAVMYGDTVDGAWYFQMLRDETNISDIREHLMFGQAHLGDSGHGGENAASALPDDAEVCGCNGVCKGTIVKAITEKGLFTLEEVKAHTKAAASCGSCTGLVEQILASTVGDYSDTPKKKPMCGCTEHSHDEVREAIRAQELTSIPAVMTALEWHTPDGCASCRPALNYYVLSAWPQQAKDDPQSRFINERAHANIQKDGTYSVIPRMWGGVTTPNELRAIADVADKFNIPSVKVTGGQRVDLLGVKKEDLPAVWADLNAAGMVSGHGYGKSLRTVKTCVGSEWCRFGTQDSTGLGIKIEKMTWGSWTPHKYKIAVSGCPRNCAEATIKDFGVVCVDSGYELHVGGNGGIHVVATQLLGRVSTEEEVMEYCGAFMQVYREEAHYLERTAPWIERVGLSYAKQRVVEDEAGRKALHARFLVSQEVFQVDPWAEAVEQDQIRKDYIPIKKLG</sequence>
<dbReference type="PRINTS" id="PR00368">
    <property type="entry name" value="FADPNR"/>
</dbReference>
<feature type="domain" description="Nitrite/sulphite reductase 4Fe-4S" evidence="17">
    <location>
        <begin position="631"/>
        <end position="772"/>
    </location>
</feature>
<dbReference type="Pfam" id="PF01077">
    <property type="entry name" value="NIR_SIR"/>
    <property type="match status" value="1"/>
</dbReference>
<evidence type="ECO:0000256" key="13">
    <source>
        <dbReference type="ARBA" id="ARBA00023004"/>
    </source>
</evidence>
<dbReference type="InterPro" id="IPR041575">
    <property type="entry name" value="Rubredoxin_C"/>
</dbReference>
<dbReference type="InterPro" id="IPR045854">
    <property type="entry name" value="NO2/SO3_Rdtase_4Fe4S_sf"/>
</dbReference>
<evidence type="ECO:0000256" key="6">
    <source>
        <dbReference type="ARBA" id="ARBA00022485"/>
    </source>
</evidence>
<evidence type="ECO:0000259" key="20">
    <source>
        <dbReference type="Pfam" id="PF07992"/>
    </source>
</evidence>
<dbReference type="CDD" id="cd19943">
    <property type="entry name" value="NirB_Fer2_BFD-like_1"/>
    <property type="match status" value="1"/>
</dbReference>
<evidence type="ECO:0000256" key="16">
    <source>
        <dbReference type="ARBA" id="ARBA00034078"/>
    </source>
</evidence>
<evidence type="ECO:0000256" key="4">
    <source>
        <dbReference type="ARBA" id="ARBA00005096"/>
    </source>
</evidence>
<evidence type="ECO:0000256" key="12">
    <source>
        <dbReference type="ARBA" id="ARBA00023002"/>
    </source>
</evidence>
<evidence type="ECO:0000259" key="19">
    <source>
        <dbReference type="Pfam" id="PF04324"/>
    </source>
</evidence>
<dbReference type="FunFam" id="1.10.10.1100:FF:000002">
    <property type="entry name" value="Nitrite reductase large subunit"/>
    <property type="match status" value="1"/>
</dbReference>
<accession>A0A3B0Z095</accession>
<proteinExistence type="inferred from homology"/>
<dbReference type="Gene3D" id="3.30.413.10">
    <property type="entry name" value="Sulfite Reductase Hemoprotein, domain 1"/>
    <property type="match status" value="1"/>
</dbReference>
<dbReference type="Gene3D" id="3.90.480.10">
    <property type="entry name" value="Sulfite Reductase Hemoprotein,Domain 2"/>
    <property type="match status" value="1"/>
</dbReference>
<evidence type="ECO:0000256" key="2">
    <source>
        <dbReference type="ARBA" id="ARBA00001966"/>
    </source>
</evidence>
<dbReference type="PANTHER" id="PTHR43809">
    <property type="entry name" value="NITRITE REDUCTASE (NADH) LARGE SUBUNIT"/>
    <property type="match status" value="1"/>
</dbReference>
<dbReference type="Pfam" id="PF03460">
    <property type="entry name" value="NIR_SIR_ferr"/>
    <property type="match status" value="1"/>
</dbReference>
<dbReference type="InterPro" id="IPR023753">
    <property type="entry name" value="FAD/NAD-binding_dom"/>
</dbReference>
<comment type="pathway">
    <text evidence="4">Nitrogen metabolism; nitrate reduction (assimilation).</text>
</comment>
<dbReference type="CDD" id="cd19944">
    <property type="entry name" value="NirB_Fer2_BFD-like_2"/>
    <property type="match status" value="1"/>
</dbReference>
<evidence type="ECO:0000256" key="15">
    <source>
        <dbReference type="ARBA" id="ARBA00023063"/>
    </source>
</evidence>
<dbReference type="InterPro" id="IPR006067">
    <property type="entry name" value="NO2/SO3_Rdtase_4Fe4S_dom"/>
</dbReference>
<dbReference type="GO" id="GO:0051537">
    <property type="term" value="F:2 iron, 2 sulfur cluster binding"/>
    <property type="evidence" value="ECO:0007669"/>
    <property type="project" value="UniProtKB-KW"/>
</dbReference>
<evidence type="ECO:0000256" key="3">
    <source>
        <dbReference type="ARBA" id="ARBA00001974"/>
    </source>
</evidence>
<dbReference type="UniPathway" id="UPA00653"/>
<feature type="domain" description="BFD-like [2Fe-2S]-binding" evidence="19">
    <location>
        <begin position="483"/>
        <end position="532"/>
    </location>
</feature>
<organism evidence="22">
    <name type="scientific">hydrothermal vent metagenome</name>
    <dbReference type="NCBI Taxonomy" id="652676"/>
    <lineage>
        <taxon>unclassified sequences</taxon>
        <taxon>metagenomes</taxon>
        <taxon>ecological metagenomes</taxon>
    </lineage>
</organism>